<gene>
    <name evidence="2" type="ORF">LDC_1417</name>
</gene>
<dbReference type="AlphaFoldDB" id="D9PIQ9"/>
<accession>D9PIQ9</accession>
<keyword evidence="1" id="KW-1133">Transmembrane helix</keyword>
<dbReference type="GO" id="GO:0016740">
    <property type="term" value="F:transferase activity"/>
    <property type="evidence" value="ECO:0007669"/>
    <property type="project" value="UniProtKB-KW"/>
</dbReference>
<protein>
    <submittedName>
        <fullName evidence="2">Glycosyl transferase family 2</fullName>
    </submittedName>
</protein>
<sequence length="152" mass="17580">MLRLVRTGKGEYEDLGMRGEGGWDNEVHENIVVSGPTGRLTSWLTHDSNETLSYWIRKQNEFSDWNAVRRYRQLASGLPRLNDLLSSDPLRRRKAMKGIFLRLPFKPALMFLYLYGLKMGFLDGREGLYFCALRAAHELNINAKMLEIKTAK</sequence>
<keyword evidence="1" id="KW-0812">Transmembrane</keyword>
<evidence type="ECO:0000313" key="2">
    <source>
        <dbReference type="EMBL" id="EFK96555.1"/>
    </source>
</evidence>
<reference evidence="2" key="2">
    <citation type="journal article" date="2011" name="Microb. Ecol.">
        <title>Taxonomic and Functional Metagenomic Profiling of the Microbial Community in the Anoxic Sediment of a Sub-saline Shallow Lake (Laguna de Carrizo, Central Spain).</title>
        <authorList>
            <person name="Ferrer M."/>
            <person name="Guazzaroni M.E."/>
            <person name="Richter M."/>
            <person name="Garcia-Salamanca A."/>
            <person name="Yarza P."/>
            <person name="Suarez-Suarez A."/>
            <person name="Solano J."/>
            <person name="Alcaide M."/>
            <person name="van Dillewijn P."/>
            <person name="Molina-Henares M.A."/>
            <person name="Lopez-Cortes N."/>
            <person name="Al-Ramahi Y."/>
            <person name="Guerrero C."/>
            <person name="Acosta A."/>
            <person name="de Eugenio L.I."/>
            <person name="Martinez V."/>
            <person name="Marques S."/>
            <person name="Rojo F."/>
            <person name="Santero E."/>
            <person name="Genilloud O."/>
            <person name="Perez-Perez J."/>
            <person name="Rossello-Mora R."/>
            <person name="Ramos J.L."/>
        </authorList>
    </citation>
    <scope>NUCLEOTIDE SEQUENCE</scope>
</reference>
<reference evidence="2" key="1">
    <citation type="submission" date="2010-07" db="EMBL/GenBank/DDBJ databases">
        <authorList>
            <consortium name="CONSOLIDER consortium CSD2007-00005"/>
            <person name="Guazzaroni M.-E."/>
            <person name="Richter M."/>
            <person name="Garcia-Salamanca A."/>
            <person name="Yarza P."/>
            <person name="Ferrer M."/>
        </authorList>
    </citation>
    <scope>NUCLEOTIDE SEQUENCE</scope>
</reference>
<name>D9PIQ9_9ZZZZ</name>
<proteinExistence type="predicted"/>
<evidence type="ECO:0000256" key="1">
    <source>
        <dbReference type="SAM" id="Phobius"/>
    </source>
</evidence>
<comment type="caution">
    <text evidence="2">The sequence shown here is derived from an EMBL/GenBank/DDBJ whole genome shotgun (WGS) entry which is preliminary data.</text>
</comment>
<keyword evidence="1" id="KW-0472">Membrane</keyword>
<organism evidence="2">
    <name type="scientific">sediment metagenome</name>
    <dbReference type="NCBI Taxonomy" id="749907"/>
    <lineage>
        <taxon>unclassified sequences</taxon>
        <taxon>metagenomes</taxon>
        <taxon>ecological metagenomes</taxon>
    </lineage>
</organism>
<feature type="transmembrane region" description="Helical" evidence="1">
    <location>
        <begin position="99"/>
        <end position="116"/>
    </location>
</feature>
<keyword evidence="2" id="KW-0808">Transferase</keyword>
<dbReference type="EMBL" id="ADZX01000449">
    <property type="protein sequence ID" value="EFK96555.1"/>
    <property type="molecule type" value="Genomic_DNA"/>
</dbReference>